<evidence type="ECO:0000313" key="8">
    <source>
        <dbReference type="EMBL" id="VDI67454.1"/>
    </source>
</evidence>
<dbReference type="PROSITE" id="PS50016">
    <property type="entry name" value="ZF_PHD_2"/>
    <property type="match status" value="1"/>
</dbReference>
<dbReference type="SUPFAM" id="SSF57903">
    <property type="entry name" value="FYVE/PHD zinc finger"/>
    <property type="match status" value="1"/>
</dbReference>
<dbReference type="GO" id="GO:0008270">
    <property type="term" value="F:zinc ion binding"/>
    <property type="evidence" value="ECO:0007669"/>
    <property type="project" value="UniProtKB-KW"/>
</dbReference>
<dbReference type="InterPro" id="IPR043502">
    <property type="entry name" value="DNA/RNA_pol_sf"/>
</dbReference>
<evidence type="ECO:0000256" key="5">
    <source>
        <dbReference type="SAM" id="MobiDB-lite"/>
    </source>
</evidence>
<evidence type="ECO:0000256" key="4">
    <source>
        <dbReference type="PROSITE-ProRule" id="PRU00146"/>
    </source>
</evidence>
<dbReference type="Proteomes" id="UP000596742">
    <property type="component" value="Unassembled WGS sequence"/>
</dbReference>
<dbReference type="InterPro" id="IPR013083">
    <property type="entry name" value="Znf_RING/FYVE/PHD"/>
</dbReference>
<dbReference type="AlphaFoldDB" id="A0A8B6GQM1"/>
<feature type="domain" description="Reverse transcriptase" evidence="7">
    <location>
        <begin position="223"/>
        <end position="397"/>
    </location>
</feature>
<keyword evidence="2 4" id="KW-0863">Zinc-finger</keyword>
<dbReference type="InterPro" id="IPR000477">
    <property type="entry name" value="RT_dom"/>
</dbReference>
<dbReference type="InterPro" id="IPR019786">
    <property type="entry name" value="Zinc_finger_PHD-type_CS"/>
</dbReference>
<feature type="compositionally biased region" description="Low complexity" evidence="5">
    <location>
        <begin position="153"/>
        <end position="180"/>
    </location>
</feature>
<keyword evidence="9" id="KW-1185">Reference proteome</keyword>
<dbReference type="EMBL" id="UYJE01008802">
    <property type="protein sequence ID" value="VDI67454.1"/>
    <property type="molecule type" value="Genomic_DNA"/>
</dbReference>
<dbReference type="InterPro" id="IPR019787">
    <property type="entry name" value="Znf_PHD-finger"/>
</dbReference>
<evidence type="ECO:0000259" key="7">
    <source>
        <dbReference type="PROSITE" id="PS50878"/>
    </source>
</evidence>
<keyword evidence="3" id="KW-0862">Zinc</keyword>
<dbReference type="InterPro" id="IPR011011">
    <property type="entry name" value="Znf_FYVE_PHD"/>
</dbReference>
<feature type="region of interest" description="Disordered" evidence="5">
    <location>
        <begin position="153"/>
        <end position="182"/>
    </location>
</feature>
<feature type="domain" description="PHD-type" evidence="6">
    <location>
        <begin position="49"/>
        <end position="106"/>
    </location>
</feature>
<organism evidence="8 9">
    <name type="scientific">Mytilus galloprovincialis</name>
    <name type="common">Mediterranean mussel</name>
    <dbReference type="NCBI Taxonomy" id="29158"/>
    <lineage>
        <taxon>Eukaryota</taxon>
        <taxon>Metazoa</taxon>
        <taxon>Spiralia</taxon>
        <taxon>Lophotrochozoa</taxon>
        <taxon>Mollusca</taxon>
        <taxon>Bivalvia</taxon>
        <taxon>Autobranchia</taxon>
        <taxon>Pteriomorphia</taxon>
        <taxon>Mytilida</taxon>
        <taxon>Mytiloidea</taxon>
        <taxon>Mytilidae</taxon>
        <taxon>Mytilinae</taxon>
        <taxon>Mytilus</taxon>
    </lineage>
</organism>
<dbReference type="PROSITE" id="PS50878">
    <property type="entry name" value="RT_POL"/>
    <property type="match status" value="1"/>
</dbReference>
<gene>
    <name evidence="8" type="ORF">MGAL_10B022183</name>
</gene>
<reference evidence="8" key="1">
    <citation type="submission" date="2018-11" db="EMBL/GenBank/DDBJ databases">
        <authorList>
            <person name="Alioto T."/>
            <person name="Alioto T."/>
        </authorList>
    </citation>
    <scope>NUCLEOTIDE SEQUENCE</scope>
</reference>
<evidence type="ECO:0000259" key="6">
    <source>
        <dbReference type="PROSITE" id="PS50016"/>
    </source>
</evidence>
<protein>
    <recommendedName>
        <fullName evidence="10">PHD-type domain-containing protein</fullName>
    </recommendedName>
</protein>
<evidence type="ECO:0008006" key="10">
    <source>
        <dbReference type="Google" id="ProtNLM"/>
    </source>
</evidence>
<name>A0A8B6GQM1_MYTGA</name>
<evidence type="ECO:0000256" key="3">
    <source>
        <dbReference type="ARBA" id="ARBA00022833"/>
    </source>
</evidence>
<dbReference type="OrthoDB" id="6243574at2759"/>
<dbReference type="Gene3D" id="3.30.40.10">
    <property type="entry name" value="Zinc/RING finger domain, C3HC4 (zinc finger)"/>
    <property type="match status" value="1"/>
</dbReference>
<dbReference type="PROSITE" id="PS01359">
    <property type="entry name" value="ZF_PHD_1"/>
    <property type="match status" value="1"/>
</dbReference>
<dbReference type="CDD" id="cd01650">
    <property type="entry name" value="RT_nLTR_like"/>
    <property type="match status" value="1"/>
</dbReference>
<keyword evidence="1" id="KW-0479">Metal-binding</keyword>
<sequence length="397" mass="44573">MISYVLKQNSNLNHCIEMSPKSPSSAWTNFTLICILLAGDVQLNPGQSIYPCGYCEVPVTWEHKHAICCDECSIWYHSDCLELSASKLRNIQNINVSWICCKCSTQNVGSFTYHSYELETSNQFSILNSVSSLLSTDSMSTIPSIDFSFSPSVFSSPKPRILSSTTEESPSPSRASKSISGLEQKQQNLRILMINCQSIRNKRSELNESVEYIKPDVIIGCESCLDSGTLPSDWRNANISLIFKKGDRHTAANDRPVSLTCVCCKLLEHIVCKHILKHLEAHNILTSLQHGFRSGHSCESQLLITMHDIMKSFDAKKQIDLTILDFSKAFDTVPHRKLLHKLKNYGIDGNTNAWIKSFLMQRHQRVIVEGEFSSSCSVDSGVPQRNCPRSPSFSMSY</sequence>
<comment type="caution">
    <text evidence="8">The sequence shown here is derived from an EMBL/GenBank/DDBJ whole genome shotgun (WGS) entry which is preliminary data.</text>
</comment>
<accession>A0A8B6GQM1</accession>
<dbReference type="PANTHER" id="PTHR19446">
    <property type="entry name" value="REVERSE TRANSCRIPTASES"/>
    <property type="match status" value="1"/>
</dbReference>
<evidence type="ECO:0000256" key="2">
    <source>
        <dbReference type="ARBA" id="ARBA00022771"/>
    </source>
</evidence>
<dbReference type="Pfam" id="PF00078">
    <property type="entry name" value="RVT_1"/>
    <property type="match status" value="1"/>
</dbReference>
<proteinExistence type="predicted"/>
<dbReference type="SUPFAM" id="SSF56672">
    <property type="entry name" value="DNA/RNA polymerases"/>
    <property type="match status" value="1"/>
</dbReference>
<evidence type="ECO:0000256" key="1">
    <source>
        <dbReference type="ARBA" id="ARBA00022723"/>
    </source>
</evidence>
<evidence type="ECO:0000313" key="9">
    <source>
        <dbReference type="Proteomes" id="UP000596742"/>
    </source>
</evidence>